<feature type="compositionally biased region" description="Basic and acidic residues" evidence="1">
    <location>
        <begin position="107"/>
        <end position="118"/>
    </location>
</feature>
<dbReference type="Gramene" id="TraesSTA2A03G00607320.1">
    <property type="protein sequence ID" value="TraesSTA2A03G00607320.1"/>
    <property type="gene ID" value="TraesSTA2A03G00607320"/>
</dbReference>
<dbReference type="Proteomes" id="UP000019116">
    <property type="component" value="Chromosome 2A"/>
</dbReference>
<dbReference type="Gramene" id="TraesJUL2A03G00612060.1">
    <property type="protein sequence ID" value="TraesJUL2A03G00612060.1"/>
    <property type="gene ID" value="TraesJUL2A03G00612060"/>
</dbReference>
<keyword evidence="3" id="KW-1185">Reference proteome</keyword>
<dbReference type="Gramene" id="TraesMAC2A03G00607140.1">
    <property type="protein sequence ID" value="TraesMAC2A03G00607140.1"/>
    <property type="gene ID" value="TraesMAC2A03G00607140"/>
</dbReference>
<organism evidence="2">
    <name type="scientific">Triticum aestivum</name>
    <name type="common">Wheat</name>
    <dbReference type="NCBI Taxonomy" id="4565"/>
    <lineage>
        <taxon>Eukaryota</taxon>
        <taxon>Viridiplantae</taxon>
        <taxon>Streptophyta</taxon>
        <taxon>Embryophyta</taxon>
        <taxon>Tracheophyta</taxon>
        <taxon>Spermatophyta</taxon>
        <taxon>Magnoliopsida</taxon>
        <taxon>Liliopsida</taxon>
        <taxon>Poales</taxon>
        <taxon>Poaceae</taxon>
        <taxon>BOP clade</taxon>
        <taxon>Pooideae</taxon>
        <taxon>Triticodae</taxon>
        <taxon>Triticeae</taxon>
        <taxon>Triticinae</taxon>
        <taxon>Triticum</taxon>
    </lineage>
</organism>
<dbReference type="Gramene" id="TraesARI2A03G00615430.1">
    <property type="protein sequence ID" value="TraesARI2A03G00615430.1"/>
    <property type="gene ID" value="TraesARI2A03G00615430"/>
</dbReference>
<dbReference type="Gramene" id="TraesCS2A02G095900.1">
    <property type="protein sequence ID" value="TraesCS2A02G095900.1"/>
    <property type="gene ID" value="TraesCS2A02G095900"/>
</dbReference>
<feature type="region of interest" description="Disordered" evidence="1">
    <location>
        <begin position="41"/>
        <end position="68"/>
    </location>
</feature>
<dbReference type="Gramene" id="TraesSYM2A03G00615040.1">
    <property type="protein sequence ID" value="TraesSYM2A03G00615040.1"/>
    <property type="gene ID" value="TraesSYM2A03G00615040"/>
</dbReference>
<dbReference type="Gramene" id="TraesROB_scaffold_006915_01G000100.1">
    <property type="protein sequence ID" value="TraesROB_scaffold_006915_01G000100.1"/>
    <property type="gene ID" value="TraesROB_scaffold_006915_01G000100"/>
</dbReference>
<evidence type="ECO:0000313" key="2">
    <source>
        <dbReference type="EnsemblPlants" id="TraesCS2A02G095900.1"/>
    </source>
</evidence>
<dbReference type="Gramene" id="TraesJAG2A03G00607370.1">
    <property type="protein sequence ID" value="TraesJAG2A03G00607370.1"/>
    <property type="gene ID" value="TraesJAG2A03G00607370"/>
</dbReference>
<sequence>MDSVSIFCFFSYAICGHPKIFSTEIRVPFGSNANLACMSNFRSDTNNQEKGRRQGASSPERIYGTFHGSHNRRGEFYANPTASSVMRRNKIFTMEERLKMTPGGAKNSEDDTTRKKVVTDIGAGDDSFVR</sequence>
<accession>A0A3B6ARE9</accession>
<name>A0A3B6ARE9_WHEAT</name>
<dbReference type="AlphaFoldDB" id="A0A3B6ARE9"/>
<dbReference type="Gramene" id="TraesPARA_EIv1.0_0443410.1">
    <property type="protein sequence ID" value="TraesPARA_EIv1.0_0443410.1.CDS"/>
    <property type="gene ID" value="TraesPARA_EIv1.0_0443410"/>
</dbReference>
<dbReference type="Gramene" id="TraesLAC2A03G00612610.1">
    <property type="protein sequence ID" value="TraesLAC2A03G00612610.1"/>
    <property type="gene ID" value="TraesLAC2A03G00612610"/>
</dbReference>
<reference evidence="2" key="2">
    <citation type="submission" date="2018-10" db="UniProtKB">
        <authorList>
            <consortium name="EnsemblPlants"/>
        </authorList>
    </citation>
    <scope>IDENTIFICATION</scope>
</reference>
<protein>
    <submittedName>
        <fullName evidence="2">Uncharacterized protein</fullName>
    </submittedName>
</protein>
<evidence type="ECO:0000256" key="1">
    <source>
        <dbReference type="SAM" id="MobiDB-lite"/>
    </source>
</evidence>
<dbReference type="EnsemblPlants" id="TraesCS2A02G095900.1">
    <property type="protein sequence ID" value="TraesCS2A02G095900.1"/>
    <property type="gene ID" value="TraesCS2A02G095900"/>
</dbReference>
<dbReference type="OMA" id="PERIYGT"/>
<dbReference type="Gramene" id="TraesCAD_scaffold_027420_01G000200.1">
    <property type="protein sequence ID" value="TraesCAD_scaffold_027420_01G000200.1"/>
    <property type="gene ID" value="TraesCAD_scaffold_027420_01G000200"/>
</dbReference>
<dbReference type="Gramene" id="TraesCS2A03G0196700.1">
    <property type="protein sequence ID" value="TraesCS2A03G0196700.1.CDS"/>
    <property type="gene ID" value="TraesCS2A03G0196700"/>
</dbReference>
<dbReference type="Gramene" id="TraesLDM2A03G00610880.1">
    <property type="protein sequence ID" value="TraesLDM2A03G00610880.1"/>
    <property type="gene ID" value="TraesLDM2A03G00610880"/>
</dbReference>
<proteinExistence type="predicted"/>
<reference evidence="2" key="1">
    <citation type="submission" date="2018-08" db="EMBL/GenBank/DDBJ databases">
        <authorList>
            <person name="Rossello M."/>
        </authorList>
    </citation>
    <scope>NUCLEOTIDE SEQUENCE [LARGE SCALE GENOMIC DNA]</scope>
    <source>
        <strain evidence="2">cv. Chinese Spring</strain>
    </source>
</reference>
<feature type="region of interest" description="Disordered" evidence="1">
    <location>
        <begin position="96"/>
        <end position="130"/>
    </location>
</feature>
<evidence type="ECO:0000313" key="3">
    <source>
        <dbReference type="Proteomes" id="UP000019116"/>
    </source>
</evidence>